<dbReference type="AlphaFoldDB" id="A0AAJ1IH80"/>
<accession>A0AAJ1IH80</accession>
<dbReference type="Proteomes" id="UP001221217">
    <property type="component" value="Unassembled WGS sequence"/>
</dbReference>
<keyword evidence="1" id="KW-1277">Toxin-antitoxin system</keyword>
<evidence type="ECO:0000313" key="2">
    <source>
        <dbReference type="EMBL" id="MDC7226176.1"/>
    </source>
</evidence>
<name>A0AAJ1IH80_9SPIO</name>
<organism evidence="2 3">
    <name type="scientific">Candidatus Thalassospirochaeta sargassi</name>
    <dbReference type="NCBI Taxonomy" id="3119039"/>
    <lineage>
        <taxon>Bacteria</taxon>
        <taxon>Pseudomonadati</taxon>
        <taxon>Spirochaetota</taxon>
        <taxon>Spirochaetia</taxon>
        <taxon>Spirochaetales</taxon>
        <taxon>Spirochaetaceae</taxon>
        <taxon>Candidatus Thalassospirochaeta</taxon>
    </lineage>
</organism>
<comment type="caution">
    <text evidence="2">The sequence shown here is derived from an EMBL/GenBank/DDBJ whole genome shotgun (WGS) entry which is preliminary data.</text>
</comment>
<protein>
    <submittedName>
        <fullName evidence="2">Type II toxin-antitoxin system RelE/ParE family toxin</fullName>
    </submittedName>
</protein>
<gene>
    <name evidence="2" type="ORF">PQJ61_05385</name>
</gene>
<dbReference type="InterPro" id="IPR007712">
    <property type="entry name" value="RelE/ParE_toxin"/>
</dbReference>
<evidence type="ECO:0000256" key="1">
    <source>
        <dbReference type="ARBA" id="ARBA00022649"/>
    </source>
</evidence>
<dbReference type="Gene3D" id="3.30.2310.20">
    <property type="entry name" value="RelE-like"/>
    <property type="match status" value="1"/>
</dbReference>
<evidence type="ECO:0000313" key="3">
    <source>
        <dbReference type="Proteomes" id="UP001221217"/>
    </source>
</evidence>
<dbReference type="InterPro" id="IPR035093">
    <property type="entry name" value="RelE/ParE_toxin_dom_sf"/>
</dbReference>
<dbReference type="Pfam" id="PF05016">
    <property type="entry name" value="ParE_toxin"/>
    <property type="match status" value="1"/>
</dbReference>
<reference evidence="2 3" key="1">
    <citation type="submission" date="2022-12" db="EMBL/GenBank/DDBJ databases">
        <title>Metagenome assembled genome from gulf of manar.</title>
        <authorList>
            <person name="Kohli P."/>
            <person name="Pk S."/>
            <person name="Venkata Ramana C."/>
            <person name="Sasikala C."/>
        </authorList>
    </citation>
    <scope>NUCLEOTIDE SEQUENCE [LARGE SCALE GENOMIC DNA]</scope>
    <source>
        <strain evidence="2">JB008</strain>
    </source>
</reference>
<proteinExistence type="predicted"/>
<sequence>MNVEFSKAAELEFKEVIDYYNNQSEGLGFEFANEVRKTIERITGYVNSWPKISDNTRRARTNRFPYGIIYSNNEEKITIIAVMHLHRKPDYWKSHLN</sequence>
<dbReference type="EMBL" id="JAQQAL010000011">
    <property type="protein sequence ID" value="MDC7226176.1"/>
    <property type="molecule type" value="Genomic_DNA"/>
</dbReference>